<evidence type="ECO:0000313" key="1">
    <source>
        <dbReference type="EMBL" id="VAW71666.1"/>
    </source>
</evidence>
<dbReference type="AlphaFoldDB" id="A0A3B0YT52"/>
<accession>A0A3B0YT52</accession>
<organism evidence="1">
    <name type="scientific">hydrothermal vent metagenome</name>
    <dbReference type="NCBI Taxonomy" id="652676"/>
    <lineage>
        <taxon>unclassified sequences</taxon>
        <taxon>metagenomes</taxon>
        <taxon>ecological metagenomes</taxon>
    </lineage>
</organism>
<dbReference type="EMBL" id="UOFJ01000615">
    <property type="protein sequence ID" value="VAW71666.1"/>
    <property type="molecule type" value="Genomic_DNA"/>
</dbReference>
<protein>
    <submittedName>
        <fullName evidence="1">Uncharacterized protein</fullName>
    </submittedName>
</protein>
<proteinExistence type="predicted"/>
<reference evidence="1" key="1">
    <citation type="submission" date="2018-06" db="EMBL/GenBank/DDBJ databases">
        <authorList>
            <person name="Zhirakovskaya E."/>
        </authorList>
    </citation>
    <scope>NUCLEOTIDE SEQUENCE</scope>
</reference>
<sequence>MTSHTSPHLTGTTLLKPEKKDRHELSFNLPEIIVSLKERTCWHTDHNNFFTIEITTQKGDTVEYEVYFNVTRATRRGWLNLIVESAYIRTDAYQSQRPKKRKIRLDVIAYNTQMRKKIKPGK</sequence>
<name>A0A3B0YT52_9ZZZZ</name>
<gene>
    <name evidence="1" type="ORF">MNBD_GAMMA10-2692</name>
</gene>